<evidence type="ECO:0008006" key="3">
    <source>
        <dbReference type="Google" id="ProtNLM"/>
    </source>
</evidence>
<keyword evidence="2" id="KW-1185">Reference proteome</keyword>
<dbReference type="EMBL" id="BAABRV010000006">
    <property type="protein sequence ID" value="GAA5534326.1"/>
    <property type="molecule type" value="Genomic_DNA"/>
</dbReference>
<name>A0ABP9XIE4_9DEIO</name>
<evidence type="ECO:0000313" key="2">
    <source>
        <dbReference type="Proteomes" id="UP001404956"/>
    </source>
</evidence>
<dbReference type="InterPro" id="IPR029035">
    <property type="entry name" value="DHS-like_NAD/FAD-binding_dom"/>
</dbReference>
<organism evidence="1 2">
    <name type="scientific">Deinococcus aluminii</name>
    <dbReference type="NCBI Taxonomy" id="1656885"/>
    <lineage>
        <taxon>Bacteria</taxon>
        <taxon>Thermotogati</taxon>
        <taxon>Deinococcota</taxon>
        <taxon>Deinococci</taxon>
        <taxon>Deinococcales</taxon>
        <taxon>Deinococcaceae</taxon>
        <taxon>Deinococcus</taxon>
    </lineage>
</organism>
<evidence type="ECO:0000313" key="1">
    <source>
        <dbReference type="EMBL" id="GAA5534326.1"/>
    </source>
</evidence>
<sequence length="588" mass="65551">MTLDPALLDLAVSLHHNPGVYALLLGSGLSRAAGVPTAWGIVQDLERQLAVSAGVTPLPEGDALDAWYCATYGEEPDYSAVIARIEPTPAGQRNLLRGYFDQTPEDREQGLKTPNRAHRAIARLCEAGLLRMIITTNFDRLMEDALQEVGIRPAVISNAQEIAAAPPYAHGGVFLLKLHGDYLKDDVRNSNADLERYPDALQAYLDRIIDEFGLIICGWSGESDHALRRSIGQTPNRRYPLVWSAYPAPTPVADELIAARAGRLVRGLDADTFFEQLEGRVLALRDLAWTPPREGLALAAEVKRYLAHPERDDVRLTDLLERVCDDLHAALRVPHAWEAKQALPQALEWAANVTAPLIHMAGALLKYDRTGHWTPRLRDALLRIDFDVNLTLPLKSDFAVQVTRLPLRLLAVTLAGLAAVYDRVELLTWLKEDPYRRPYSQHYAPVELLIRSCNVGEMRRQPLEDWIVEQARDIARPYFPPATADEDLRVGELLLGLLTLDLTLDGRVPLLDAFVLPGTYLYALELPKAQDRLRRLFGANGERITRLTDHEAALLFPRFDEVASRGRNAWYGQGKGALADLLPHMVDP</sequence>
<comment type="caution">
    <text evidence="1">The sequence shown here is derived from an EMBL/GenBank/DDBJ whole genome shotgun (WGS) entry which is preliminary data.</text>
</comment>
<accession>A0ABP9XIE4</accession>
<gene>
    <name evidence="1" type="ORF">Dalu01_02734</name>
</gene>
<proteinExistence type="predicted"/>
<dbReference type="RefSeq" id="WP_345455612.1">
    <property type="nucleotide sequence ID" value="NZ_BAABRV010000006.1"/>
</dbReference>
<dbReference type="Pfam" id="PF13289">
    <property type="entry name" value="SIR2_2"/>
    <property type="match status" value="1"/>
</dbReference>
<dbReference type="SUPFAM" id="SSF52467">
    <property type="entry name" value="DHS-like NAD/FAD-binding domain"/>
    <property type="match status" value="1"/>
</dbReference>
<dbReference type="Proteomes" id="UP001404956">
    <property type="component" value="Unassembled WGS sequence"/>
</dbReference>
<dbReference type="Gene3D" id="3.40.50.1220">
    <property type="entry name" value="TPP-binding domain"/>
    <property type="match status" value="1"/>
</dbReference>
<protein>
    <recommendedName>
        <fullName evidence="3">Deacetylase sirtuin-type domain-containing protein</fullName>
    </recommendedName>
</protein>
<reference evidence="1 2" key="1">
    <citation type="submission" date="2024-02" db="EMBL/GenBank/DDBJ databases">
        <title>Deinococcus aluminii NBRC 112889.</title>
        <authorList>
            <person name="Ichikawa N."/>
            <person name="Katano-Makiyama Y."/>
            <person name="Hidaka K."/>
        </authorList>
    </citation>
    <scope>NUCLEOTIDE SEQUENCE [LARGE SCALE GENOMIC DNA]</scope>
    <source>
        <strain evidence="1 2">NBRC 112889</strain>
    </source>
</reference>